<dbReference type="InterPro" id="IPR008218">
    <property type="entry name" value="ATPase_V1-cplx_f_g_su"/>
</dbReference>
<dbReference type="GO" id="GO:0046961">
    <property type="term" value="F:proton-transporting ATPase activity, rotational mechanism"/>
    <property type="evidence" value="ECO:0007669"/>
    <property type="project" value="InterPro"/>
</dbReference>
<dbReference type="PANTHER" id="PTHR13861:SF2">
    <property type="entry name" value="V-TYPE PROTON ATPASE SUBUNIT F"/>
    <property type="match status" value="1"/>
</dbReference>
<reference evidence="1" key="1">
    <citation type="submission" date="2021-01" db="EMBL/GenBank/DDBJ databases">
        <authorList>
            <consortium name="Genoscope - CEA"/>
            <person name="William W."/>
        </authorList>
    </citation>
    <scope>NUCLEOTIDE SEQUENCE</scope>
</reference>
<dbReference type="Pfam" id="PF01990">
    <property type="entry name" value="ATP-synt_F"/>
    <property type="match status" value="1"/>
</dbReference>
<comment type="caution">
    <text evidence="1">The sequence shown here is derived from an EMBL/GenBank/DDBJ whole genome shotgun (WGS) entry which is preliminary data.</text>
</comment>
<accession>A0A8S1K2I5</accession>
<protein>
    <recommendedName>
        <fullName evidence="3">V-type proton ATPase subunit F</fullName>
    </recommendedName>
</protein>
<organism evidence="1 2">
    <name type="scientific">Paramecium primaurelia</name>
    <dbReference type="NCBI Taxonomy" id="5886"/>
    <lineage>
        <taxon>Eukaryota</taxon>
        <taxon>Sar</taxon>
        <taxon>Alveolata</taxon>
        <taxon>Ciliophora</taxon>
        <taxon>Intramacronucleata</taxon>
        <taxon>Oligohymenophorea</taxon>
        <taxon>Peniculida</taxon>
        <taxon>Parameciidae</taxon>
        <taxon>Paramecium</taxon>
    </lineage>
</organism>
<gene>
    <name evidence="1" type="ORF">PPRIM_AZ9-3.1.T0130113</name>
</gene>
<evidence type="ECO:0000313" key="2">
    <source>
        <dbReference type="Proteomes" id="UP000688137"/>
    </source>
</evidence>
<evidence type="ECO:0000313" key="1">
    <source>
        <dbReference type="EMBL" id="CAD8048867.1"/>
    </source>
</evidence>
<dbReference type="GO" id="GO:0016020">
    <property type="term" value="C:membrane"/>
    <property type="evidence" value="ECO:0007669"/>
    <property type="project" value="TreeGrafter"/>
</dbReference>
<name>A0A8S1K2I5_PARPR</name>
<evidence type="ECO:0008006" key="3">
    <source>
        <dbReference type="Google" id="ProtNLM"/>
    </source>
</evidence>
<proteinExistence type="predicted"/>
<sequence>MSKKTFKKSEGTSLVSIIGHCYRIFINRHRRKEYQRRNQFFGCRFKYVNSLFLETDPKLIETTFQNFLKHPNIAVILVTQYVAENYLRHIINQYDSILPTILEIPSKEYPYEAKKDTIIQRAHRLLYGTDIQ</sequence>
<dbReference type="Proteomes" id="UP000688137">
    <property type="component" value="Unassembled WGS sequence"/>
</dbReference>
<keyword evidence="2" id="KW-1185">Reference proteome</keyword>
<dbReference type="AlphaFoldDB" id="A0A8S1K2I5"/>
<dbReference type="EMBL" id="CAJJDM010000010">
    <property type="protein sequence ID" value="CAD8048867.1"/>
    <property type="molecule type" value="Genomic_DNA"/>
</dbReference>
<dbReference type="PANTHER" id="PTHR13861">
    <property type="entry name" value="VACUOLAR ATP SYNTHASE SUBUNIT F"/>
    <property type="match status" value="1"/>
</dbReference>